<keyword evidence="12" id="KW-1185">Reference proteome</keyword>
<dbReference type="GO" id="GO:0009252">
    <property type="term" value="P:peptidoglycan biosynthetic process"/>
    <property type="evidence" value="ECO:0007669"/>
    <property type="project" value="UniProtKB-UniRule"/>
</dbReference>
<dbReference type="InterPro" id="IPR013221">
    <property type="entry name" value="Mur_ligase_cen"/>
</dbReference>
<evidence type="ECO:0000313" key="12">
    <source>
        <dbReference type="Proteomes" id="UP000004679"/>
    </source>
</evidence>
<keyword evidence="7 8" id="KW-0573">Peptidoglycan synthesis</keyword>
<evidence type="ECO:0000256" key="6">
    <source>
        <dbReference type="ARBA" id="ARBA00022840"/>
    </source>
</evidence>
<keyword evidence="7 8" id="KW-0133">Cell shape</keyword>
<evidence type="ECO:0000256" key="2">
    <source>
        <dbReference type="ARBA" id="ARBA00004752"/>
    </source>
</evidence>
<evidence type="ECO:0000256" key="8">
    <source>
        <dbReference type="RuleBase" id="RU003664"/>
    </source>
</evidence>
<keyword evidence="5 7" id="KW-0547">Nucleotide-binding</keyword>
<dbReference type="SUPFAM" id="SSF51984">
    <property type="entry name" value="MurCD N-terminal domain"/>
    <property type="match status" value="1"/>
</dbReference>
<name>C0N697_9GAMM</name>
<dbReference type="Gene3D" id="3.90.190.20">
    <property type="entry name" value="Mur ligase, C-terminal domain"/>
    <property type="match status" value="1"/>
</dbReference>
<comment type="catalytic activity">
    <reaction evidence="7 8">
        <text>UDP-N-acetyl-alpha-D-muramoyl-L-alanine + D-glutamate + ATP = UDP-N-acetyl-alpha-D-muramoyl-L-alanyl-D-glutamate + ADP + phosphate + H(+)</text>
        <dbReference type="Rhea" id="RHEA:16429"/>
        <dbReference type="ChEBI" id="CHEBI:15378"/>
        <dbReference type="ChEBI" id="CHEBI:29986"/>
        <dbReference type="ChEBI" id="CHEBI:30616"/>
        <dbReference type="ChEBI" id="CHEBI:43474"/>
        <dbReference type="ChEBI" id="CHEBI:83898"/>
        <dbReference type="ChEBI" id="CHEBI:83900"/>
        <dbReference type="ChEBI" id="CHEBI:456216"/>
        <dbReference type="EC" id="6.3.2.9"/>
    </reaction>
</comment>
<comment type="similarity">
    <text evidence="7">Belongs to the MurCDEF family.</text>
</comment>
<evidence type="ECO:0000313" key="11">
    <source>
        <dbReference type="EMBL" id="EEF79755.1"/>
    </source>
</evidence>
<protein>
    <recommendedName>
        <fullName evidence="7 8">UDP-N-acetylmuramoylalanine--D-glutamate ligase</fullName>
        <ecNumber evidence="7 8">6.3.2.9</ecNumber>
    </recommendedName>
    <alternativeName>
        <fullName evidence="7">D-glutamic acid-adding enzyme</fullName>
    </alternativeName>
    <alternativeName>
        <fullName evidence="7">UDP-N-acetylmuramoyl-L-alanyl-D-glutamate synthetase</fullName>
    </alternativeName>
</protein>
<dbReference type="InterPro" id="IPR005762">
    <property type="entry name" value="MurD"/>
</dbReference>
<feature type="binding site" evidence="7">
    <location>
        <begin position="81"/>
        <end position="87"/>
    </location>
    <ligand>
        <name>ATP</name>
        <dbReference type="ChEBI" id="CHEBI:30616"/>
    </ligand>
</feature>
<dbReference type="InterPro" id="IPR004101">
    <property type="entry name" value="Mur_ligase_C"/>
</dbReference>
<dbReference type="Gene3D" id="3.40.50.720">
    <property type="entry name" value="NAD(P)-binding Rossmann-like Domain"/>
    <property type="match status" value="1"/>
</dbReference>
<evidence type="ECO:0000256" key="3">
    <source>
        <dbReference type="ARBA" id="ARBA00022490"/>
    </source>
</evidence>
<keyword evidence="4 7" id="KW-0436">Ligase</keyword>
<organism evidence="11 12">
    <name type="scientific">Methylophaga thiooxydans DMS010</name>
    <dbReference type="NCBI Taxonomy" id="637616"/>
    <lineage>
        <taxon>Bacteria</taxon>
        <taxon>Pseudomonadati</taxon>
        <taxon>Pseudomonadota</taxon>
        <taxon>Gammaproteobacteria</taxon>
        <taxon>Thiotrichales</taxon>
        <taxon>Piscirickettsiaceae</taxon>
        <taxon>Methylophaga</taxon>
    </lineage>
</organism>
<evidence type="ECO:0000256" key="5">
    <source>
        <dbReference type="ARBA" id="ARBA00022741"/>
    </source>
</evidence>
<evidence type="ECO:0000256" key="4">
    <source>
        <dbReference type="ARBA" id="ARBA00022598"/>
    </source>
</evidence>
<dbReference type="UniPathway" id="UPA00219"/>
<dbReference type="SUPFAM" id="SSF53623">
    <property type="entry name" value="MurD-like peptide ligases, catalytic domain"/>
    <property type="match status" value="1"/>
</dbReference>
<comment type="subcellular location">
    <subcellularLocation>
        <location evidence="1 7 8">Cytoplasm</location>
    </subcellularLocation>
</comment>
<dbReference type="Pfam" id="PF21799">
    <property type="entry name" value="MurD-like_N"/>
    <property type="match status" value="1"/>
</dbReference>
<dbReference type="EMBL" id="GG657898">
    <property type="protein sequence ID" value="EEF79755.1"/>
    <property type="molecule type" value="Genomic_DNA"/>
</dbReference>
<dbReference type="InterPro" id="IPR036615">
    <property type="entry name" value="Mur_ligase_C_dom_sf"/>
</dbReference>
<dbReference type="SUPFAM" id="SSF53244">
    <property type="entry name" value="MurD-like peptide ligases, peptide-binding domain"/>
    <property type="match status" value="1"/>
</dbReference>
<feature type="domain" description="Mur ligase central" evidence="10">
    <location>
        <begin position="79"/>
        <end position="251"/>
    </location>
</feature>
<keyword evidence="7 8" id="KW-0961">Cell wall biogenesis/degradation</keyword>
<dbReference type="AlphaFoldDB" id="C0N697"/>
<dbReference type="GO" id="GO:0005524">
    <property type="term" value="F:ATP binding"/>
    <property type="evidence" value="ECO:0007669"/>
    <property type="project" value="UniProtKB-UniRule"/>
</dbReference>
<evidence type="ECO:0000256" key="1">
    <source>
        <dbReference type="ARBA" id="ARBA00004496"/>
    </source>
</evidence>
<dbReference type="GO" id="GO:0008360">
    <property type="term" value="P:regulation of cell shape"/>
    <property type="evidence" value="ECO:0007669"/>
    <property type="project" value="UniProtKB-KW"/>
</dbReference>
<dbReference type="NCBIfam" id="TIGR01087">
    <property type="entry name" value="murD"/>
    <property type="match status" value="1"/>
</dbReference>
<keyword evidence="7 8" id="KW-0132">Cell division</keyword>
<evidence type="ECO:0000256" key="7">
    <source>
        <dbReference type="HAMAP-Rule" id="MF_00639"/>
    </source>
</evidence>
<evidence type="ECO:0000259" key="10">
    <source>
        <dbReference type="Pfam" id="PF08245"/>
    </source>
</evidence>
<dbReference type="HOGENOM" id="CLU_032540_1_0_6"/>
<dbReference type="PANTHER" id="PTHR43692:SF1">
    <property type="entry name" value="UDP-N-ACETYLMURAMOYLALANINE--D-GLUTAMATE LIGASE"/>
    <property type="match status" value="1"/>
</dbReference>
<dbReference type="GO" id="GO:0051301">
    <property type="term" value="P:cell division"/>
    <property type="evidence" value="ECO:0007669"/>
    <property type="project" value="UniProtKB-KW"/>
</dbReference>
<dbReference type="HAMAP" id="MF_00639">
    <property type="entry name" value="MurD"/>
    <property type="match status" value="1"/>
</dbReference>
<keyword evidence="3 7" id="KW-0963">Cytoplasm</keyword>
<dbReference type="EC" id="6.3.2.9" evidence="7 8"/>
<comment type="function">
    <text evidence="7 8">Cell wall formation. Catalyzes the addition of glutamate to the nucleotide precursor UDP-N-acetylmuramoyl-L-alanine (UMA).</text>
</comment>
<dbReference type="GO" id="GO:0071555">
    <property type="term" value="P:cell wall organization"/>
    <property type="evidence" value="ECO:0007669"/>
    <property type="project" value="UniProtKB-KW"/>
</dbReference>
<dbReference type="Gene3D" id="3.40.1190.10">
    <property type="entry name" value="Mur-like, catalytic domain"/>
    <property type="match status" value="1"/>
</dbReference>
<sequence>MDTREQPPALSTLQQEYPQVLVKTGGLELDWLLQADMVVLSPGVDPRLPEIKAAKDAGIEIVGDIELFSRYAEAPIVAITGSNGKSTVTTLLALMAQLSGKTVKAGGNLGTPALDLLEGETPDFYILELSSFQLETVRSLNAFAAVVLNVSPDHMDRYDSVSDYQQAKQKIFNGDGVMVLNTEDPFVQEMRIEGRNHIGFGLHKSEGVDFGLLQYDGAVWLAEGESPLLAIDAMKIVGKHNLANALAALALGSAMALPMPAMLSALQAFNGLPHRCRLVRVLNEVRWFNDSKATNVGACIAAINGLADDGAIVLIAGGVGKGQDFSELTESLEKAVRAVVLLGEDADKIATAIPPQVEQIHATDMQDAVLKAQSLAQPGDNVLLSPACASFDMFTGYAERGDKFEQLVRGLAA</sequence>
<comment type="pathway">
    <text evidence="2 7 8">Cell wall biogenesis; peptidoglycan biosynthesis.</text>
</comment>
<dbReference type="InterPro" id="IPR036565">
    <property type="entry name" value="Mur-like_cat_sf"/>
</dbReference>
<dbReference type="Pfam" id="PF08245">
    <property type="entry name" value="Mur_ligase_M"/>
    <property type="match status" value="1"/>
</dbReference>
<gene>
    <name evidence="7 11" type="primary">murD</name>
    <name evidence="11" type="ORF">MDMS009_1693</name>
</gene>
<keyword evidence="6 7" id="KW-0067">ATP-binding</keyword>
<keyword evidence="7 8" id="KW-0131">Cell cycle</keyword>
<accession>C0N697</accession>
<dbReference type="GO" id="GO:0008764">
    <property type="term" value="F:UDP-N-acetylmuramoylalanine-D-glutamate ligase activity"/>
    <property type="evidence" value="ECO:0007669"/>
    <property type="project" value="UniProtKB-UniRule"/>
</dbReference>
<reference evidence="11 12" key="1">
    <citation type="journal article" date="2011" name="J. Bacteriol.">
        <title>Draft genome sequence of the chemolithoheterotrophic, halophilic methylotroph Methylophaga thiooxydans DMS010.</title>
        <authorList>
            <person name="Boden R."/>
            <person name="Ferriera S."/>
            <person name="Johnson J."/>
            <person name="Kelly D.P."/>
            <person name="Murrell J.C."/>
            <person name="Schafer H."/>
        </authorList>
    </citation>
    <scope>NUCLEOTIDE SEQUENCE [LARGE SCALE GENOMIC DNA]</scope>
    <source>
        <strain evidence="11 12">DMS010</strain>
    </source>
</reference>
<dbReference type="PANTHER" id="PTHR43692">
    <property type="entry name" value="UDP-N-ACETYLMURAMOYLALANINE--D-GLUTAMATE LIGASE"/>
    <property type="match status" value="1"/>
</dbReference>
<dbReference type="Pfam" id="PF02875">
    <property type="entry name" value="Mur_ligase_C"/>
    <property type="match status" value="1"/>
</dbReference>
<evidence type="ECO:0000259" key="9">
    <source>
        <dbReference type="Pfam" id="PF02875"/>
    </source>
</evidence>
<feature type="domain" description="Mur ligase C-terminal" evidence="9">
    <location>
        <begin position="274"/>
        <end position="388"/>
    </location>
</feature>
<dbReference type="Proteomes" id="UP000004679">
    <property type="component" value="Unassembled WGS sequence"/>
</dbReference>
<proteinExistence type="inferred from homology"/>
<dbReference type="GO" id="GO:0005737">
    <property type="term" value="C:cytoplasm"/>
    <property type="evidence" value="ECO:0007669"/>
    <property type="project" value="UniProtKB-SubCell"/>
</dbReference>